<dbReference type="RefSeq" id="WP_092701686.1">
    <property type="nucleotide sequence ID" value="NZ_FNFC01000006.1"/>
</dbReference>
<proteinExistence type="inferred from homology"/>
<comment type="similarity">
    <text evidence="1">Belongs to the peptidase A31 family.</text>
</comment>
<evidence type="ECO:0000256" key="1">
    <source>
        <dbReference type="ARBA" id="ARBA00006814"/>
    </source>
</evidence>
<evidence type="ECO:0000256" key="2">
    <source>
        <dbReference type="ARBA" id="ARBA00022670"/>
    </source>
</evidence>
<evidence type="ECO:0000256" key="4">
    <source>
        <dbReference type="ARBA" id="ARBA00022801"/>
    </source>
</evidence>
<dbReference type="EMBL" id="FNFC01000006">
    <property type="protein sequence ID" value="SDJ64036.1"/>
    <property type="molecule type" value="Genomic_DNA"/>
</dbReference>
<dbReference type="PRINTS" id="PR00446">
    <property type="entry name" value="HYDRGNUPTAKE"/>
</dbReference>
<dbReference type="OrthoDB" id="275734at2157"/>
<dbReference type="InterPro" id="IPR023430">
    <property type="entry name" value="Pept_HybD-like_dom_sf"/>
</dbReference>
<protein>
    <submittedName>
        <fullName evidence="5">Hydrogenase maturation protease</fullName>
    </submittedName>
</protein>
<dbReference type="NCBIfam" id="TIGR00072">
    <property type="entry name" value="hydrog_prot"/>
    <property type="match status" value="1"/>
</dbReference>
<name>A0A1G8VD49_9EURY</name>
<evidence type="ECO:0000313" key="5">
    <source>
        <dbReference type="EMBL" id="SDJ64036.1"/>
    </source>
</evidence>
<dbReference type="STRING" id="890420.SAMN05216226_106158"/>
<keyword evidence="6" id="KW-1185">Reference proteome</keyword>
<evidence type="ECO:0000256" key="3">
    <source>
        <dbReference type="ARBA" id="ARBA00022750"/>
    </source>
</evidence>
<evidence type="ECO:0000313" key="6">
    <source>
        <dbReference type="Proteomes" id="UP000198856"/>
    </source>
</evidence>
<keyword evidence="2 5" id="KW-0645">Protease</keyword>
<dbReference type="PANTHER" id="PTHR30302:SF1">
    <property type="entry name" value="HYDROGENASE 2 MATURATION PROTEASE"/>
    <property type="match status" value="1"/>
</dbReference>
<dbReference type="GO" id="GO:0016485">
    <property type="term" value="P:protein processing"/>
    <property type="evidence" value="ECO:0007669"/>
    <property type="project" value="TreeGrafter"/>
</dbReference>
<accession>A0A1G8VD49</accession>
<dbReference type="SUPFAM" id="SSF53163">
    <property type="entry name" value="HybD-like"/>
    <property type="match status" value="1"/>
</dbReference>
<gene>
    <name evidence="5" type="ORF">SAMN05216226_106158</name>
</gene>
<keyword evidence="4" id="KW-0378">Hydrolase</keyword>
<dbReference type="AlphaFoldDB" id="A0A1G8VD49"/>
<dbReference type="Proteomes" id="UP000198856">
    <property type="component" value="Unassembled WGS sequence"/>
</dbReference>
<dbReference type="GO" id="GO:0008047">
    <property type="term" value="F:enzyme activator activity"/>
    <property type="evidence" value="ECO:0007669"/>
    <property type="project" value="InterPro"/>
</dbReference>
<reference evidence="5 6" key="1">
    <citation type="submission" date="2016-10" db="EMBL/GenBank/DDBJ databases">
        <authorList>
            <person name="de Groot N.N."/>
        </authorList>
    </citation>
    <scope>NUCLEOTIDE SEQUENCE [LARGE SCALE GENOMIC DNA]</scope>
    <source>
        <strain evidence="5 6">IBRC-M10015</strain>
    </source>
</reference>
<organism evidence="5 6">
    <name type="scientific">Halovenus aranensis</name>
    <dbReference type="NCBI Taxonomy" id="890420"/>
    <lineage>
        <taxon>Archaea</taxon>
        <taxon>Methanobacteriati</taxon>
        <taxon>Methanobacteriota</taxon>
        <taxon>Stenosarchaea group</taxon>
        <taxon>Halobacteria</taxon>
        <taxon>Halobacteriales</taxon>
        <taxon>Haloarculaceae</taxon>
        <taxon>Halovenus</taxon>
    </lineage>
</organism>
<dbReference type="CDD" id="cd00518">
    <property type="entry name" value="H2MP"/>
    <property type="match status" value="1"/>
</dbReference>
<dbReference type="InterPro" id="IPR000671">
    <property type="entry name" value="Peptidase_A31"/>
</dbReference>
<dbReference type="Gene3D" id="3.40.50.1450">
    <property type="entry name" value="HybD-like"/>
    <property type="match status" value="1"/>
</dbReference>
<dbReference type="Pfam" id="PF01750">
    <property type="entry name" value="HycI"/>
    <property type="match status" value="1"/>
</dbReference>
<dbReference type="GO" id="GO:0004190">
    <property type="term" value="F:aspartic-type endopeptidase activity"/>
    <property type="evidence" value="ECO:0007669"/>
    <property type="project" value="UniProtKB-KW"/>
</dbReference>
<dbReference type="PANTHER" id="PTHR30302">
    <property type="entry name" value="HYDROGENASE 1 MATURATION PROTEASE"/>
    <property type="match status" value="1"/>
</dbReference>
<sequence>MTTSSDAAGRPAGEERTQAVVGVGSMVMGDDGVGYHAIEALEDRSLPDGTSLTHAGTTAFLALEAMSGADRALVVDALALDEPPGTIREFRLDRPEVDAPEVTMHDYSFTDALAVGDVAYDVPERVRLLGVVPAELDPALELSDPVSAALPELVSRIEQRLTEEAQD</sequence>
<keyword evidence="3" id="KW-0064">Aspartyl protease</keyword>